<feature type="region of interest" description="Disordered" evidence="4">
    <location>
        <begin position="1"/>
        <end position="28"/>
    </location>
</feature>
<gene>
    <name evidence="3" type="primary">rimP</name>
    <name evidence="7" type="ORF">Pme01_02020</name>
</gene>
<sequence>MPQQRRRHAGERAGARPPRPPAATQDLAAARSRVEAVVEPIVTAAGYDLEALSLKRVGRRYQLRVLVDSDEGVNLDRVAILSRDISTALDEAEESGGELVAGEYELEVSSPGTDRPLTLPRHWRRNVGRLVKVTVEDRSVVGRVTSADETGVELDVEGQPRRLAYSDLGPGRVQIEFNRLTELTDEELGEIEDEEEGDEE</sequence>
<dbReference type="GO" id="GO:0006412">
    <property type="term" value="P:translation"/>
    <property type="evidence" value="ECO:0007669"/>
    <property type="project" value="TreeGrafter"/>
</dbReference>
<comment type="subcellular location">
    <subcellularLocation>
        <location evidence="3">Cytoplasm</location>
    </subcellularLocation>
</comment>
<evidence type="ECO:0000256" key="1">
    <source>
        <dbReference type="ARBA" id="ARBA00022490"/>
    </source>
</evidence>
<name>A0A8J3T4X4_9ACTN</name>
<keyword evidence="2 3" id="KW-0690">Ribosome biogenesis</keyword>
<dbReference type="InterPro" id="IPR035956">
    <property type="entry name" value="RimP_N_sf"/>
</dbReference>
<evidence type="ECO:0000313" key="8">
    <source>
        <dbReference type="Proteomes" id="UP000599074"/>
    </source>
</evidence>
<comment type="function">
    <text evidence="3">Required for maturation of 30S ribosomal subunits.</text>
</comment>
<dbReference type="Gene3D" id="3.30.300.70">
    <property type="entry name" value="RimP-like superfamily, N-terminal"/>
    <property type="match status" value="1"/>
</dbReference>
<dbReference type="InterPro" id="IPR028989">
    <property type="entry name" value="RimP_N"/>
</dbReference>
<protein>
    <recommendedName>
        <fullName evidence="3">Ribosome maturation factor RimP</fullName>
    </recommendedName>
</protein>
<dbReference type="CDD" id="cd01734">
    <property type="entry name" value="YlxS_C"/>
    <property type="match status" value="1"/>
</dbReference>
<dbReference type="Proteomes" id="UP000599074">
    <property type="component" value="Unassembled WGS sequence"/>
</dbReference>
<evidence type="ECO:0000259" key="5">
    <source>
        <dbReference type="Pfam" id="PF02576"/>
    </source>
</evidence>
<dbReference type="Pfam" id="PF17384">
    <property type="entry name" value="DUF150_C"/>
    <property type="match status" value="1"/>
</dbReference>
<dbReference type="RefSeq" id="WP_203935370.1">
    <property type="nucleotide sequence ID" value="NZ_BOON01000002.1"/>
</dbReference>
<reference evidence="7" key="1">
    <citation type="submission" date="2021-01" db="EMBL/GenBank/DDBJ databases">
        <title>Whole genome shotgun sequence of Planosporangium mesophilum NBRC 109066.</title>
        <authorList>
            <person name="Komaki H."/>
            <person name="Tamura T."/>
        </authorList>
    </citation>
    <scope>NUCLEOTIDE SEQUENCE</scope>
    <source>
        <strain evidence="7">NBRC 109066</strain>
    </source>
</reference>
<dbReference type="GO" id="GO:0005829">
    <property type="term" value="C:cytosol"/>
    <property type="evidence" value="ECO:0007669"/>
    <property type="project" value="TreeGrafter"/>
</dbReference>
<dbReference type="NCBIfam" id="NF000930">
    <property type="entry name" value="PRK00092.2-2"/>
    <property type="match status" value="1"/>
</dbReference>
<evidence type="ECO:0000313" key="7">
    <source>
        <dbReference type="EMBL" id="GII20605.1"/>
    </source>
</evidence>
<dbReference type="SUPFAM" id="SSF75420">
    <property type="entry name" value="YhbC-like, N-terminal domain"/>
    <property type="match status" value="1"/>
</dbReference>
<dbReference type="EMBL" id="BOON01000002">
    <property type="protein sequence ID" value="GII20605.1"/>
    <property type="molecule type" value="Genomic_DNA"/>
</dbReference>
<dbReference type="PANTHER" id="PTHR33867:SF1">
    <property type="entry name" value="RIBOSOME MATURATION FACTOR RIMP"/>
    <property type="match status" value="1"/>
</dbReference>
<evidence type="ECO:0000256" key="3">
    <source>
        <dbReference type="HAMAP-Rule" id="MF_01077"/>
    </source>
</evidence>
<organism evidence="7 8">
    <name type="scientific">Planosporangium mesophilum</name>
    <dbReference type="NCBI Taxonomy" id="689768"/>
    <lineage>
        <taxon>Bacteria</taxon>
        <taxon>Bacillati</taxon>
        <taxon>Actinomycetota</taxon>
        <taxon>Actinomycetes</taxon>
        <taxon>Micromonosporales</taxon>
        <taxon>Micromonosporaceae</taxon>
        <taxon>Planosporangium</taxon>
    </lineage>
</organism>
<evidence type="ECO:0000256" key="2">
    <source>
        <dbReference type="ARBA" id="ARBA00022517"/>
    </source>
</evidence>
<feature type="domain" description="Ribosome maturation factor RimP C-terminal" evidence="6">
    <location>
        <begin position="117"/>
        <end position="177"/>
    </location>
</feature>
<dbReference type="GO" id="GO:0000028">
    <property type="term" value="P:ribosomal small subunit assembly"/>
    <property type="evidence" value="ECO:0007669"/>
    <property type="project" value="TreeGrafter"/>
</dbReference>
<dbReference type="InterPro" id="IPR003728">
    <property type="entry name" value="Ribosome_maturation_RimP"/>
</dbReference>
<comment type="caution">
    <text evidence="7">The sequence shown here is derived from an EMBL/GenBank/DDBJ whole genome shotgun (WGS) entry which is preliminary data.</text>
</comment>
<evidence type="ECO:0000256" key="4">
    <source>
        <dbReference type="SAM" id="MobiDB-lite"/>
    </source>
</evidence>
<accession>A0A8J3T4X4</accession>
<feature type="domain" description="Ribosome maturation factor RimP N-terminal" evidence="5">
    <location>
        <begin position="38"/>
        <end position="114"/>
    </location>
</feature>
<dbReference type="InterPro" id="IPR028998">
    <property type="entry name" value="RimP_C"/>
</dbReference>
<dbReference type="AlphaFoldDB" id="A0A8J3T4X4"/>
<keyword evidence="1 3" id="KW-0963">Cytoplasm</keyword>
<keyword evidence="8" id="KW-1185">Reference proteome</keyword>
<proteinExistence type="inferred from homology"/>
<evidence type="ECO:0000259" key="6">
    <source>
        <dbReference type="Pfam" id="PF17384"/>
    </source>
</evidence>
<comment type="similarity">
    <text evidence="3">Belongs to the RimP family.</text>
</comment>
<dbReference type="Pfam" id="PF02576">
    <property type="entry name" value="RimP_N"/>
    <property type="match status" value="1"/>
</dbReference>
<dbReference type="PANTHER" id="PTHR33867">
    <property type="entry name" value="RIBOSOME MATURATION FACTOR RIMP"/>
    <property type="match status" value="1"/>
</dbReference>
<dbReference type="HAMAP" id="MF_01077">
    <property type="entry name" value="RimP"/>
    <property type="match status" value="1"/>
</dbReference>